<evidence type="ECO:0000313" key="5">
    <source>
        <dbReference type="EMBL" id="ARP86693.1"/>
    </source>
</evidence>
<sequence>MQKRFKQLPLACAGIVLGLTLAGCGNLSKIDSQGRSASPVWPDLSMAMQPKGSYPDLYHLSMVKAGMNKDQLYELIGRPHFQEGFYVREWDYLFHIPTAEGETLCQYKILFDRHRTARTLLWRTPACEEAAKLAMRNVKKPS</sequence>
<accession>A0A1W6Z1I7</accession>
<dbReference type="RefSeq" id="WP_086057448.1">
    <property type="nucleotide sequence ID" value="NZ_CP021109.1"/>
</dbReference>
<dbReference type="EMBL" id="CP021109">
    <property type="protein sequence ID" value="ARP86693.1"/>
    <property type="molecule type" value="Genomic_DNA"/>
</dbReference>
<evidence type="ECO:0000256" key="1">
    <source>
        <dbReference type="ARBA" id="ARBA00022729"/>
    </source>
</evidence>
<evidence type="ECO:0000259" key="4">
    <source>
        <dbReference type="Pfam" id="PF04355"/>
    </source>
</evidence>
<dbReference type="InterPro" id="IPR007450">
    <property type="entry name" value="BamE_dom"/>
</dbReference>
<dbReference type="AlphaFoldDB" id="A0A1W6Z1I7"/>
<evidence type="ECO:0000256" key="2">
    <source>
        <dbReference type="ARBA" id="ARBA00023136"/>
    </source>
</evidence>
<name>A0A1W6Z1I7_9BORD</name>
<proteinExistence type="predicted"/>
<dbReference type="PROSITE" id="PS51257">
    <property type="entry name" value="PROKAR_LIPOPROTEIN"/>
    <property type="match status" value="1"/>
</dbReference>
<dbReference type="Gene3D" id="3.30.1450.10">
    <property type="match status" value="1"/>
</dbReference>
<gene>
    <name evidence="5" type="ORF">CAL13_11085</name>
</gene>
<keyword evidence="1 3" id="KW-0732">Signal</keyword>
<keyword evidence="2" id="KW-0472">Membrane</keyword>
<feature type="signal peptide" evidence="3">
    <location>
        <begin position="1"/>
        <end position="22"/>
    </location>
</feature>
<dbReference type="Proteomes" id="UP000194139">
    <property type="component" value="Chromosome"/>
</dbReference>
<reference evidence="5 6" key="1">
    <citation type="submission" date="2017-05" db="EMBL/GenBank/DDBJ databases">
        <title>Complete and WGS of Bordetella genogroups.</title>
        <authorList>
            <person name="Spilker T."/>
            <person name="LiPuma J."/>
        </authorList>
    </citation>
    <scope>NUCLEOTIDE SEQUENCE [LARGE SCALE GENOMIC DNA]</scope>
    <source>
        <strain evidence="5 6">AU17164</strain>
    </source>
</reference>
<dbReference type="InterPro" id="IPR037873">
    <property type="entry name" value="BamE-like"/>
</dbReference>
<dbReference type="GO" id="GO:0019867">
    <property type="term" value="C:outer membrane"/>
    <property type="evidence" value="ECO:0007669"/>
    <property type="project" value="InterPro"/>
</dbReference>
<keyword evidence="5" id="KW-0261">Viral envelope protein</keyword>
<evidence type="ECO:0000313" key="6">
    <source>
        <dbReference type="Proteomes" id="UP000194139"/>
    </source>
</evidence>
<organism evidence="5 6">
    <name type="scientific">Bordetella genomosp. 9</name>
    <dbReference type="NCBI Taxonomy" id="1416803"/>
    <lineage>
        <taxon>Bacteria</taxon>
        <taxon>Pseudomonadati</taxon>
        <taxon>Pseudomonadota</taxon>
        <taxon>Betaproteobacteria</taxon>
        <taxon>Burkholderiales</taxon>
        <taxon>Alcaligenaceae</taxon>
        <taxon>Bordetella</taxon>
    </lineage>
</organism>
<dbReference type="Pfam" id="PF04355">
    <property type="entry name" value="BamE"/>
    <property type="match status" value="1"/>
</dbReference>
<protein>
    <submittedName>
        <fullName evidence="5">Cell envelope protein SmpA</fullName>
    </submittedName>
</protein>
<keyword evidence="6" id="KW-1185">Reference proteome</keyword>
<feature type="chain" id="PRO_5012167669" evidence="3">
    <location>
        <begin position="23"/>
        <end position="142"/>
    </location>
</feature>
<feature type="domain" description="Outer membrane protein assembly factor BamE" evidence="4">
    <location>
        <begin position="52"/>
        <end position="118"/>
    </location>
</feature>
<evidence type="ECO:0000256" key="3">
    <source>
        <dbReference type="SAM" id="SignalP"/>
    </source>
</evidence>
<keyword evidence="5" id="KW-0946">Virion</keyword>
<dbReference type="OrthoDB" id="5360144at2"/>